<name>A0A6G0TMS2_APHGL</name>
<accession>A0A6G0TMS2</accession>
<gene>
    <name evidence="1" type="ORF">AGLY_007680</name>
</gene>
<evidence type="ECO:0000313" key="2">
    <source>
        <dbReference type="Proteomes" id="UP000475862"/>
    </source>
</evidence>
<keyword evidence="2" id="KW-1185">Reference proteome</keyword>
<dbReference type="Proteomes" id="UP000475862">
    <property type="component" value="Unassembled WGS sequence"/>
</dbReference>
<dbReference type="EMBL" id="VYZN01000025">
    <property type="protein sequence ID" value="KAE9535779.1"/>
    <property type="molecule type" value="Genomic_DNA"/>
</dbReference>
<proteinExistence type="predicted"/>
<organism evidence="1 2">
    <name type="scientific">Aphis glycines</name>
    <name type="common">Soybean aphid</name>
    <dbReference type="NCBI Taxonomy" id="307491"/>
    <lineage>
        <taxon>Eukaryota</taxon>
        <taxon>Metazoa</taxon>
        <taxon>Ecdysozoa</taxon>
        <taxon>Arthropoda</taxon>
        <taxon>Hexapoda</taxon>
        <taxon>Insecta</taxon>
        <taxon>Pterygota</taxon>
        <taxon>Neoptera</taxon>
        <taxon>Paraneoptera</taxon>
        <taxon>Hemiptera</taxon>
        <taxon>Sternorrhyncha</taxon>
        <taxon>Aphidomorpha</taxon>
        <taxon>Aphidoidea</taxon>
        <taxon>Aphididae</taxon>
        <taxon>Aphidini</taxon>
        <taxon>Aphis</taxon>
        <taxon>Aphis</taxon>
    </lineage>
</organism>
<sequence>MLPETPNENLPWDAELLDSAIPPIPLGIGIPIFNSQCNLQLLMIIVTYIKLFMPPWFLCLPTGHLLHFIIEVISFLNHFKQKKTKSLNHIFRVDKTCTRTRIYLREKKEIGAVIFRKLDVIITEKKARSMVGEKGGLCFNGLNTLKFKFFYTTYKKIYELHLQNNFANIQNFDKLLLIFELQMLIKKIVFGLNQKIFIDIYTKKKKNKQNRIFQMLINSITRFRKHLKFKHPHTIFPINYYDLFEGKFIKNIVLHFVILDISTKHFLIFQLQNY</sequence>
<dbReference type="AlphaFoldDB" id="A0A6G0TMS2"/>
<evidence type="ECO:0000313" key="1">
    <source>
        <dbReference type="EMBL" id="KAE9535779.1"/>
    </source>
</evidence>
<comment type="caution">
    <text evidence="1">The sequence shown here is derived from an EMBL/GenBank/DDBJ whole genome shotgun (WGS) entry which is preliminary data.</text>
</comment>
<reference evidence="1 2" key="1">
    <citation type="submission" date="2019-08" db="EMBL/GenBank/DDBJ databases">
        <title>The genome of the soybean aphid Biotype 1, its phylome, world population structure and adaptation to the North American continent.</title>
        <authorList>
            <person name="Giordano R."/>
            <person name="Donthu R.K."/>
            <person name="Hernandez A.G."/>
            <person name="Wright C.L."/>
            <person name="Zimin A.V."/>
        </authorList>
    </citation>
    <scope>NUCLEOTIDE SEQUENCE [LARGE SCALE GENOMIC DNA]</scope>
    <source>
        <tissue evidence="1">Whole aphids</tissue>
    </source>
</reference>
<protein>
    <submittedName>
        <fullName evidence="1">Uncharacterized protein</fullName>
    </submittedName>
</protein>